<name>A0AAE3NY82_9BACT</name>
<dbReference type="Proteomes" id="UP001221302">
    <property type="component" value="Unassembled WGS sequence"/>
</dbReference>
<accession>A0AAE3NY82</accession>
<gene>
    <name evidence="1" type="ORF">P0M35_13300</name>
</gene>
<dbReference type="AlphaFoldDB" id="A0AAE3NY82"/>
<comment type="caution">
    <text evidence="1">The sequence shown here is derived from an EMBL/GenBank/DDBJ whole genome shotgun (WGS) entry which is preliminary data.</text>
</comment>
<sequence>MKDILKILQNKMIKLVSLALVGAIIFTFLHSEFGFLDSEGDNHSTHDYCEIVKGARIEKPNTQNKISPPIIKFVNNICSDEYKTTEDGLQNEQFTSTKKFFI</sequence>
<reference evidence="1" key="1">
    <citation type="submission" date="2023-03" db="EMBL/GenBank/DDBJ databases">
        <title>Stygiobacter electus gen. nov., sp. nov., facultatively anaerobic thermotolerant bacterium of the class Ignavibacteria from a well of Yessentuki mineral water deposit.</title>
        <authorList>
            <person name="Podosokorskaya O.A."/>
            <person name="Elcheninov A.G."/>
            <person name="Petrova N.F."/>
            <person name="Zavarzina D.G."/>
            <person name="Kublanov I.V."/>
            <person name="Merkel A.Y."/>
        </authorList>
    </citation>
    <scope>NUCLEOTIDE SEQUENCE</scope>
    <source>
        <strain evidence="1">09-Me</strain>
    </source>
</reference>
<evidence type="ECO:0000313" key="1">
    <source>
        <dbReference type="EMBL" id="MDF1613136.1"/>
    </source>
</evidence>
<evidence type="ECO:0000313" key="2">
    <source>
        <dbReference type="Proteomes" id="UP001221302"/>
    </source>
</evidence>
<dbReference type="EMBL" id="JARGDL010000027">
    <property type="protein sequence ID" value="MDF1613136.1"/>
    <property type="molecule type" value="Genomic_DNA"/>
</dbReference>
<proteinExistence type="predicted"/>
<organism evidence="1 2">
    <name type="scientific">Stygiobacter electus</name>
    <dbReference type="NCBI Taxonomy" id="3032292"/>
    <lineage>
        <taxon>Bacteria</taxon>
        <taxon>Pseudomonadati</taxon>
        <taxon>Ignavibacteriota</taxon>
        <taxon>Ignavibacteria</taxon>
        <taxon>Ignavibacteriales</taxon>
        <taxon>Melioribacteraceae</taxon>
        <taxon>Stygiobacter</taxon>
    </lineage>
</organism>
<dbReference type="RefSeq" id="WP_321536907.1">
    <property type="nucleotide sequence ID" value="NZ_JARGDL010000027.1"/>
</dbReference>
<keyword evidence="2" id="KW-1185">Reference proteome</keyword>
<protein>
    <submittedName>
        <fullName evidence="1">Uncharacterized protein</fullName>
    </submittedName>
</protein>